<keyword evidence="6" id="KW-0997">Cell inner membrane</keyword>
<keyword evidence="8 11" id="KW-0472">Membrane</keyword>
<evidence type="ECO:0000256" key="3">
    <source>
        <dbReference type="ARBA" id="ARBA00009477"/>
    </source>
</evidence>
<keyword evidence="17" id="KW-1185">Reference proteome</keyword>
<organism evidence="16 17">
    <name type="scientific">Pseudomonas peradeniyensis</name>
    <dbReference type="NCBI Taxonomy" id="2745488"/>
    <lineage>
        <taxon>Bacteria</taxon>
        <taxon>Pseudomonadati</taxon>
        <taxon>Pseudomonadota</taxon>
        <taxon>Gammaproteobacteria</taxon>
        <taxon>Pseudomonadales</taxon>
        <taxon>Pseudomonadaceae</taxon>
        <taxon>Pseudomonas</taxon>
    </lineage>
</organism>
<sequence>MQASNSRSPRRWLFGLLILLLVALLAWWLWPAATVHKEGGGHRPGKGLGMGGRPGFGASTEAVPVRVEPVRVGDFPLYYKALGTVTATNTVNVRSRVAGELVKVHFKEGQQVKAGDLLAEIDPRSYRIALQQAEGTLAQNQAQLKNAQVDLARYKGLYAEDSIAKQTLDTAEAQVGQFQGLVKTNQAQVNDARLNLEFTQIRAPISGRVGLRQLDLGNLVAANDTTALVVITQTQPISVAFTLPETQLDTVLARYRSGASLPVEAWDRGDQKLQSTGVLGSLDNQIDVATGTLKFKGTFQNSDHALFPNQFVNVRLLADTLKQVVLAPAAAIQFGNDGTFAYVVNAENTINVRKLKVGASDGENTVIVEGLAAGERLVLEGTDRLREGTKVDVVEDSSQVPTTPGQHLQGQGAKDSAQTAEPGTKAGA</sequence>
<evidence type="ECO:0000259" key="14">
    <source>
        <dbReference type="Pfam" id="PF25944"/>
    </source>
</evidence>
<accession>A0ABT2V6G7</accession>
<evidence type="ECO:0000256" key="2">
    <source>
        <dbReference type="ARBA" id="ARBA00004635"/>
    </source>
</evidence>
<name>A0ABT2V6G7_9PSED</name>
<gene>
    <name evidence="16" type="ORF">OC929_04435</name>
</gene>
<dbReference type="RefSeq" id="WP_050705935.1">
    <property type="nucleotide sequence ID" value="NZ_JAOSLA010000004.1"/>
</dbReference>
<evidence type="ECO:0000313" key="17">
    <source>
        <dbReference type="Proteomes" id="UP001139994"/>
    </source>
</evidence>
<reference evidence="16" key="3">
    <citation type="journal article" date="2023" name="mSystems">
        <title>Charting the Lipopeptidome of Nonpathogenic Pseudomonas.</title>
        <authorList>
            <person name="Cesa-Luna C."/>
            <person name="Geudens N."/>
            <person name="Girard L."/>
            <person name="De Roo V."/>
            <person name="Maklad H.R."/>
            <person name="Martins J.C."/>
            <person name="Hofte M."/>
            <person name="De Mot R."/>
        </authorList>
    </citation>
    <scope>NUCLEOTIDE SEQUENCE</scope>
    <source>
        <strain evidence="16">COR51</strain>
    </source>
</reference>
<evidence type="ECO:0000256" key="8">
    <source>
        <dbReference type="ARBA" id="ARBA00023136"/>
    </source>
</evidence>
<reference evidence="16" key="2">
    <citation type="submission" date="2022-09" db="EMBL/GenBank/DDBJ databases">
        <authorList>
            <person name="Cesa-Luna C."/>
            <person name="Girard L."/>
            <person name="Lood C."/>
            <person name="Hofte M."/>
            <person name="De Mot R."/>
        </authorList>
    </citation>
    <scope>NUCLEOTIDE SEQUENCE</scope>
    <source>
        <strain evidence="16">COR51</strain>
    </source>
</reference>
<keyword evidence="4" id="KW-0813">Transport</keyword>
<proteinExistence type="inferred from homology"/>
<dbReference type="Gene3D" id="1.10.287.470">
    <property type="entry name" value="Helix hairpin bin"/>
    <property type="match status" value="1"/>
</dbReference>
<dbReference type="Gene3D" id="2.40.50.100">
    <property type="match status" value="1"/>
</dbReference>
<dbReference type="Pfam" id="PF25917">
    <property type="entry name" value="BSH_RND"/>
    <property type="match status" value="1"/>
</dbReference>
<feature type="coiled-coil region" evidence="9">
    <location>
        <begin position="130"/>
        <end position="157"/>
    </location>
</feature>
<keyword evidence="11" id="KW-0812">Transmembrane</keyword>
<evidence type="ECO:0000256" key="6">
    <source>
        <dbReference type="ARBA" id="ARBA00022519"/>
    </source>
</evidence>
<dbReference type="SUPFAM" id="SSF111369">
    <property type="entry name" value="HlyD-like secretion proteins"/>
    <property type="match status" value="1"/>
</dbReference>
<dbReference type="EMBL" id="JAOSLA010000004">
    <property type="protein sequence ID" value="MCU7237287.1"/>
    <property type="molecule type" value="Genomic_DNA"/>
</dbReference>
<feature type="transmembrane region" description="Helical" evidence="11">
    <location>
        <begin position="12"/>
        <end position="30"/>
    </location>
</feature>
<evidence type="ECO:0000259" key="15">
    <source>
        <dbReference type="Pfam" id="PF25967"/>
    </source>
</evidence>
<dbReference type="Pfam" id="PF25876">
    <property type="entry name" value="HH_MFP_RND"/>
    <property type="match status" value="1"/>
</dbReference>
<dbReference type="InterPro" id="IPR058627">
    <property type="entry name" value="MdtA-like_C"/>
</dbReference>
<protein>
    <submittedName>
        <fullName evidence="16">MdtA/MuxA family multidrug efflux RND transporter periplasmic adaptor subunit</fullName>
    </submittedName>
</protein>
<dbReference type="NCBIfam" id="NF008589">
    <property type="entry name" value="PRK11556.1"/>
    <property type="match status" value="1"/>
</dbReference>
<comment type="caution">
    <text evidence="16">The sequence shown here is derived from an EMBL/GenBank/DDBJ whole genome shotgun (WGS) entry which is preliminary data.</text>
</comment>
<keyword evidence="7 9" id="KW-0175">Coiled coil</keyword>
<evidence type="ECO:0000256" key="4">
    <source>
        <dbReference type="ARBA" id="ARBA00022448"/>
    </source>
</evidence>
<dbReference type="NCBIfam" id="TIGR01730">
    <property type="entry name" value="RND_mfp"/>
    <property type="match status" value="1"/>
</dbReference>
<evidence type="ECO:0000259" key="13">
    <source>
        <dbReference type="Pfam" id="PF25917"/>
    </source>
</evidence>
<evidence type="ECO:0000313" key="16">
    <source>
        <dbReference type="EMBL" id="MCU7237287.1"/>
    </source>
</evidence>
<feature type="compositionally biased region" description="Polar residues" evidence="10">
    <location>
        <begin position="396"/>
        <end position="409"/>
    </location>
</feature>
<evidence type="ECO:0000256" key="10">
    <source>
        <dbReference type="SAM" id="MobiDB-lite"/>
    </source>
</evidence>
<feature type="region of interest" description="Disordered" evidence="10">
    <location>
        <begin position="390"/>
        <end position="428"/>
    </location>
</feature>
<dbReference type="InterPro" id="IPR058625">
    <property type="entry name" value="MdtA-like_BSH"/>
</dbReference>
<reference evidence="16" key="1">
    <citation type="journal article" date="2022" name="Microbiol. Spectr.">
        <title>An Nuclear Magnetic Resonance Fingerprint Matching Approach for the Identification and Structural Re-Evaluation of Pseudomonas Lipopeptides.</title>
        <authorList>
            <person name="De Roo V."/>
            <person name="Verleysen Y."/>
            <person name="Kovacs B."/>
            <person name="De Vleeschouwer M."/>
            <person name="Muangkaew P."/>
            <person name="Girard L."/>
            <person name="Hofte M."/>
            <person name="De Mot R."/>
            <person name="Madder A."/>
            <person name="Geudens N."/>
            <person name="Martins J.C."/>
        </authorList>
    </citation>
    <scope>NUCLEOTIDE SEQUENCE</scope>
    <source>
        <strain evidence="16">COR51</strain>
    </source>
</reference>
<dbReference type="Proteomes" id="UP001139994">
    <property type="component" value="Unassembled WGS sequence"/>
</dbReference>
<dbReference type="PANTHER" id="PTHR30469:SF12">
    <property type="entry name" value="MULTIDRUG RESISTANCE PROTEIN MDTA"/>
    <property type="match status" value="1"/>
</dbReference>
<comment type="subcellular location">
    <subcellularLocation>
        <location evidence="1">Cell inner membrane</location>
    </subcellularLocation>
    <subcellularLocation>
        <location evidence="2">Membrane</location>
        <topology evidence="2">Lipid-anchor</topology>
    </subcellularLocation>
</comment>
<evidence type="ECO:0000256" key="11">
    <source>
        <dbReference type="SAM" id="Phobius"/>
    </source>
</evidence>
<evidence type="ECO:0000256" key="7">
    <source>
        <dbReference type="ARBA" id="ARBA00023054"/>
    </source>
</evidence>
<evidence type="ECO:0000256" key="5">
    <source>
        <dbReference type="ARBA" id="ARBA00022475"/>
    </source>
</evidence>
<feature type="domain" description="Multidrug resistance protein MdtA-like barrel-sandwich hybrid" evidence="13">
    <location>
        <begin position="89"/>
        <end position="232"/>
    </location>
</feature>
<dbReference type="Gene3D" id="2.40.420.20">
    <property type="match status" value="1"/>
</dbReference>
<keyword evidence="5" id="KW-1003">Cell membrane</keyword>
<dbReference type="Pfam" id="PF25967">
    <property type="entry name" value="RND-MFP_C"/>
    <property type="match status" value="1"/>
</dbReference>
<feature type="domain" description="Multidrug resistance protein MdtA-like beta-barrel" evidence="14">
    <location>
        <begin position="236"/>
        <end position="319"/>
    </location>
</feature>
<dbReference type="Pfam" id="PF25944">
    <property type="entry name" value="Beta-barrel_RND"/>
    <property type="match status" value="1"/>
</dbReference>
<keyword evidence="11" id="KW-1133">Transmembrane helix</keyword>
<dbReference type="InterPro" id="IPR058624">
    <property type="entry name" value="MdtA-like_HH"/>
</dbReference>
<dbReference type="Gene3D" id="2.40.30.170">
    <property type="match status" value="1"/>
</dbReference>
<evidence type="ECO:0000259" key="12">
    <source>
        <dbReference type="Pfam" id="PF25876"/>
    </source>
</evidence>
<dbReference type="PANTHER" id="PTHR30469">
    <property type="entry name" value="MULTIDRUG RESISTANCE PROTEIN MDTA"/>
    <property type="match status" value="1"/>
</dbReference>
<comment type="similarity">
    <text evidence="3">Belongs to the membrane fusion protein (MFP) (TC 8.A.1) family.</text>
</comment>
<feature type="domain" description="Multidrug resistance protein MdtA-like C-terminal permuted SH3" evidence="15">
    <location>
        <begin position="323"/>
        <end position="384"/>
    </location>
</feature>
<dbReference type="InterPro" id="IPR058626">
    <property type="entry name" value="MdtA-like_b-barrel"/>
</dbReference>
<dbReference type="InterPro" id="IPR006143">
    <property type="entry name" value="RND_pump_MFP"/>
</dbReference>
<feature type="domain" description="Multidrug resistance protein MdtA-like alpha-helical hairpin" evidence="12">
    <location>
        <begin position="130"/>
        <end position="199"/>
    </location>
</feature>
<evidence type="ECO:0000256" key="9">
    <source>
        <dbReference type="SAM" id="Coils"/>
    </source>
</evidence>
<evidence type="ECO:0000256" key="1">
    <source>
        <dbReference type="ARBA" id="ARBA00004533"/>
    </source>
</evidence>